<dbReference type="PANTHER" id="PTHR24220">
    <property type="entry name" value="IMPORT ATP-BINDING PROTEIN"/>
    <property type="match status" value="1"/>
</dbReference>
<dbReference type="PANTHER" id="PTHR24220:SF86">
    <property type="entry name" value="ABC TRANSPORTER ABCH.1"/>
    <property type="match status" value="1"/>
</dbReference>
<evidence type="ECO:0000259" key="4">
    <source>
        <dbReference type="PROSITE" id="PS50893"/>
    </source>
</evidence>
<protein>
    <submittedName>
        <fullName evidence="5">ABC transporter ATP-binding protein</fullName>
    </submittedName>
</protein>
<feature type="domain" description="ABC transporter" evidence="4">
    <location>
        <begin position="3"/>
        <end position="242"/>
    </location>
</feature>
<dbReference type="InterPro" id="IPR017911">
    <property type="entry name" value="MacB-like_ATP-bd"/>
</dbReference>
<keyword evidence="6" id="KW-1185">Reference proteome</keyword>
<dbReference type="Proteomes" id="UP001341444">
    <property type="component" value="Unassembled WGS sequence"/>
</dbReference>
<dbReference type="Pfam" id="PF00005">
    <property type="entry name" value="ABC_tran"/>
    <property type="match status" value="1"/>
</dbReference>
<evidence type="ECO:0000256" key="1">
    <source>
        <dbReference type="ARBA" id="ARBA00022448"/>
    </source>
</evidence>
<reference evidence="5 6" key="1">
    <citation type="submission" date="2023-03" db="EMBL/GenBank/DDBJ databases">
        <title>Bacillus Genome Sequencing.</title>
        <authorList>
            <person name="Dunlap C."/>
        </authorList>
    </citation>
    <scope>NUCLEOTIDE SEQUENCE [LARGE SCALE GENOMIC DNA]</scope>
    <source>
        <strain evidence="5 6">B-23453</strain>
    </source>
</reference>
<dbReference type="RefSeq" id="WP_066266454.1">
    <property type="nucleotide sequence ID" value="NZ_JARMAB010000023.1"/>
</dbReference>
<keyword evidence="3 5" id="KW-0067">ATP-binding</keyword>
<dbReference type="EMBL" id="JARMAB010000023">
    <property type="protein sequence ID" value="MED1204501.1"/>
    <property type="molecule type" value="Genomic_DNA"/>
</dbReference>
<comment type="caution">
    <text evidence="5">The sequence shown here is derived from an EMBL/GenBank/DDBJ whole genome shotgun (WGS) entry which is preliminary data.</text>
</comment>
<sequence length="242" mass="26822">MIIELKKVVKTFSRNQASFTAIKGAELTIDKGEFVSIIGKSGSGKSTLLNMMTGIDHPTSGEVYILDTNLGQMRRSELSKWRGLHIGIVFQFFQLLPGLTLLENVMLPMDFCRCYLRKERREKAYQLLSRVGLEMQANQYPSEISGGQQQRAAIARALANNPPIIVADEPTGSLDEKTAASVLGLFKELVAEGKTVVIVTHDLSIASQAGKKIRVVDGEVKVDNRVDRSELHSMEERLEPYA</sequence>
<dbReference type="PROSITE" id="PS00211">
    <property type="entry name" value="ABC_TRANSPORTER_1"/>
    <property type="match status" value="1"/>
</dbReference>
<evidence type="ECO:0000256" key="2">
    <source>
        <dbReference type="ARBA" id="ARBA00022741"/>
    </source>
</evidence>
<dbReference type="GO" id="GO:0005524">
    <property type="term" value="F:ATP binding"/>
    <property type="evidence" value="ECO:0007669"/>
    <property type="project" value="UniProtKB-KW"/>
</dbReference>
<organism evidence="5 6">
    <name type="scientific">Heyndrickxia acidicola</name>
    <dbReference type="NCBI Taxonomy" id="209389"/>
    <lineage>
        <taxon>Bacteria</taxon>
        <taxon>Bacillati</taxon>
        <taxon>Bacillota</taxon>
        <taxon>Bacilli</taxon>
        <taxon>Bacillales</taxon>
        <taxon>Bacillaceae</taxon>
        <taxon>Heyndrickxia</taxon>
    </lineage>
</organism>
<dbReference type="InterPro" id="IPR027417">
    <property type="entry name" value="P-loop_NTPase"/>
</dbReference>
<dbReference type="InterPro" id="IPR017871">
    <property type="entry name" value="ABC_transporter-like_CS"/>
</dbReference>
<dbReference type="SMART" id="SM00382">
    <property type="entry name" value="AAA"/>
    <property type="match status" value="1"/>
</dbReference>
<gene>
    <name evidence="5" type="ORF">P4T90_15740</name>
</gene>
<keyword evidence="1" id="KW-0813">Transport</keyword>
<dbReference type="SUPFAM" id="SSF52540">
    <property type="entry name" value="P-loop containing nucleoside triphosphate hydrolases"/>
    <property type="match status" value="1"/>
</dbReference>
<dbReference type="InterPro" id="IPR003439">
    <property type="entry name" value="ABC_transporter-like_ATP-bd"/>
</dbReference>
<keyword evidence="2" id="KW-0547">Nucleotide-binding</keyword>
<dbReference type="CDD" id="cd03255">
    <property type="entry name" value="ABC_MJ0796_LolCDE_FtsE"/>
    <property type="match status" value="1"/>
</dbReference>
<dbReference type="PROSITE" id="PS50893">
    <property type="entry name" value="ABC_TRANSPORTER_2"/>
    <property type="match status" value="1"/>
</dbReference>
<dbReference type="InterPro" id="IPR015854">
    <property type="entry name" value="ABC_transpr_LolD-like"/>
</dbReference>
<proteinExistence type="predicted"/>
<evidence type="ECO:0000313" key="5">
    <source>
        <dbReference type="EMBL" id="MED1204501.1"/>
    </source>
</evidence>
<accession>A0ABU6MKI7</accession>
<evidence type="ECO:0000313" key="6">
    <source>
        <dbReference type="Proteomes" id="UP001341444"/>
    </source>
</evidence>
<dbReference type="Gene3D" id="3.40.50.300">
    <property type="entry name" value="P-loop containing nucleotide triphosphate hydrolases"/>
    <property type="match status" value="1"/>
</dbReference>
<name>A0ABU6MKI7_9BACI</name>
<dbReference type="InterPro" id="IPR003593">
    <property type="entry name" value="AAA+_ATPase"/>
</dbReference>
<evidence type="ECO:0000256" key="3">
    <source>
        <dbReference type="ARBA" id="ARBA00022840"/>
    </source>
</evidence>